<reference evidence="2" key="1">
    <citation type="submission" date="2022-11" db="UniProtKB">
        <authorList>
            <consortium name="EnsemblMetazoa"/>
        </authorList>
    </citation>
    <scope>IDENTIFICATION</scope>
</reference>
<organism evidence="2 3">
    <name type="scientific">Patiria miniata</name>
    <name type="common">Bat star</name>
    <name type="synonym">Asterina miniata</name>
    <dbReference type="NCBI Taxonomy" id="46514"/>
    <lineage>
        <taxon>Eukaryota</taxon>
        <taxon>Metazoa</taxon>
        <taxon>Echinodermata</taxon>
        <taxon>Eleutherozoa</taxon>
        <taxon>Asterozoa</taxon>
        <taxon>Asteroidea</taxon>
        <taxon>Valvatacea</taxon>
        <taxon>Valvatida</taxon>
        <taxon>Asterinidae</taxon>
        <taxon>Patiria</taxon>
    </lineage>
</organism>
<keyword evidence="3" id="KW-1185">Reference proteome</keyword>
<sequence>MVDWMTLVCLYRCTLTGGPGRQDDCVKRPMVTMDLLRAGKTTAQPPSNPLNSNIKENTPNNNTRNSQPGAFGLDIPQLMPDTVLKAKDVIYFLKDEARERERERERDQSGTLC</sequence>
<dbReference type="EnsemblMetazoa" id="XM_038218910.1">
    <property type="protein sequence ID" value="XP_038074838.1"/>
    <property type="gene ID" value="LOC119742738"/>
</dbReference>
<dbReference type="Proteomes" id="UP000887568">
    <property type="component" value="Unplaced"/>
</dbReference>
<evidence type="ECO:0000313" key="2">
    <source>
        <dbReference type="EnsemblMetazoa" id="XP_038074838.1"/>
    </source>
</evidence>
<protein>
    <submittedName>
        <fullName evidence="2">Uncharacterized protein</fullName>
    </submittedName>
</protein>
<evidence type="ECO:0000313" key="3">
    <source>
        <dbReference type="Proteomes" id="UP000887568"/>
    </source>
</evidence>
<dbReference type="GeneID" id="119742738"/>
<feature type="compositionally biased region" description="Polar residues" evidence="1">
    <location>
        <begin position="41"/>
        <end position="68"/>
    </location>
</feature>
<name>A0A914BF16_PATMI</name>
<evidence type="ECO:0000256" key="1">
    <source>
        <dbReference type="SAM" id="MobiDB-lite"/>
    </source>
</evidence>
<dbReference type="RefSeq" id="XP_038074838.1">
    <property type="nucleotide sequence ID" value="XM_038218910.1"/>
</dbReference>
<dbReference type="AlphaFoldDB" id="A0A914BF16"/>
<feature type="region of interest" description="Disordered" evidence="1">
    <location>
        <begin position="40"/>
        <end position="74"/>
    </location>
</feature>
<proteinExistence type="predicted"/>
<accession>A0A914BF16</accession>